<keyword evidence="8" id="KW-0067">ATP-binding</keyword>
<reference evidence="10 11" key="1">
    <citation type="journal article" date="2014" name="Int. J. Syst. Evol. Microbiol.">
        <title>Complete genome sequence of Corynebacterium casei LMG S-19264T (=DSM 44701T), isolated from a smear-ripened cheese.</title>
        <authorList>
            <consortium name="US DOE Joint Genome Institute (JGI-PGF)"/>
            <person name="Walter F."/>
            <person name="Albersmeier A."/>
            <person name="Kalinowski J."/>
            <person name="Ruckert C."/>
        </authorList>
    </citation>
    <scope>NUCLEOTIDE SEQUENCE [LARGE SCALE GENOMIC DNA]</scope>
    <source>
        <strain evidence="10 11">NBRC 112785</strain>
    </source>
</reference>
<dbReference type="InterPro" id="IPR003724">
    <property type="entry name" value="CblAdoTrfase_CobA"/>
</dbReference>
<evidence type="ECO:0000256" key="4">
    <source>
        <dbReference type="ARBA" id="ARBA00023244"/>
    </source>
</evidence>
<dbReference type="PIRSF" id="PIRSF015617">
    <property type="entry name" value="Adensltrnsf_CobA"/>
    <property type="match status" value="1"/>
</dbReference>
<gene>
    <name evidence="10" type="primary">cobO</name>
    <name evidence="10" type="ORF">GCM10007894_15870</name>
</gene>
<comment type="pathway">
    <text evidence="1 8">Cofactor biosynthesis; adenosylcobalamin biosynthesis; adenosylcobalamin from cob(II)yrinate a,c-diamide: step 2/7.</text>
</comment>
<dbReference type="EC" id="2.5.1.17" evidence="3 8"/>
<keyword evidence="8" id="KW-0547">Nucleotide-binding</keyword>
<evidence type="ECO:0000256" key="2">
    <source>
        <dbReference type="ARBA" id="ARBA00007487"/>
    </source>
</evidence>
<dbReference type="PANTHER" id="PTHR46638:SF1">
    <property type="entry name" value="CORRINOID ADENOSYLTRANSFERASE"/>
    <property type="match status" value="1"/>
</dbReference>
<evidence type="ECO:0000313" key="10">
    <source>
        <dbReference type="EMBL" id="GLS83610.1"/>
    </source>
</evidence>
<feature type="region of interest" description="Disordered" evidence="9">
    <location>
        <begin position="1"/>
        <end position="21"/>
    </location>
</feature>
<accession>A0AA37TQM2</accession>
<keyword evidence="8" id="KW-0808">Transferase</keyword>
<dbReference type="GO" id="GO:0008817">
    <property type="term" value="F:corrinoid adenosyltransferase activity"/>
    <property type="evidence" value="ECO:0007669"/>
    <property type="project" value="UniProtKB-UniRule"/>
</dbReference>
<dbReference type="CDD" id="cd00561">
    <property type="entry name" value="CobA_ACA"/>
    <property type="match status" value="1"/>
</dbReference>
<evidence type="ECO:0000256" key="5">
    <source>
        <dbReference type="ARBA" id="ARBA00024929"/>
    </source>
</evidence>
<dbReference type="GO" id="GO:0006779">
    <property type="term" value="P:porphyrin-containing compound biosynthetic process"/>
    <property type="evidence" value="ECO:0007669"/>
    <property type="project" value="UniProtKB-UniRule"/>
</dbReference>
<comment type="catalytic activity">
    <reaction evidence="6 8">
        <text>2 cob(II)yrinate a,c diamide + reduced [electron-transfer flavoprotein] + 2 ATP = 2 adenosylcob(III)yrinate a,c-diamide + 2 triphosphate + oxidized [electron-transfer flavoprotein] + 3 H(+)</text>
        <dbReference type="Rhea" id="RHEA:11528"/>
        <dbReference type="Rhea" id="RHEA-COMP:10685"/>
        <dbReference type="Rhea" id="RHEA-COMP:10686"/>
        <dbReference type="ChEBI" id="CHEBI:15378"/>
        <dbReference type="ChEBI" id="CHEBI:18036"/>
        <dbReference type="ChEBI" id="CHEBI:30616"/>
        <dbReference type="ChEBI" id="CHEBI:57692"/>
        <dbReference type="ChEBI" id="CHEBI:58307"/>
        <dbReference type="ChEBI" id="CHEBI:58503"/>
        <dbReference type="ChEBI" id="CHEBI:58537"/>
        <dbReference type="EC" id="2.5.1.17"/>
    </reaction>
</comment>
<dbReference type="AlphaFoldDB" id="A0AA37TQM2"/>
<comment type="catalytic activity">
    <reaction evidence="7 8">
        <text>2 cob(II)alamin + reduced [electron-transfer flavoprotein] + 2 ATP = 2 adenosylcob(III)alamin + 2 triphosphate + oxidized [electron-transfer flavoprotein] + 3 H(+)</text>
        <dbReference type="Rhea" id="RHEA:28671"/>
        <dbReference type="Rhea" id="RHEA-COMP:10685"/>
        <dbReference type="Rhea" id="RHEA-COMP:10686"/>
        <dbReference type="ChEBI" id="CHEBI:15378"/>
        <dbReference type="ChEBI" id="CHEBI:16304"/>
        <dbReference type="ChEBI" id="CHEBI:18036"/>
        <dbReference type="ChEBI" id="CHEBI:18408"/>
        <dbReference type="ChEBI" id="CHEBI:30616"/>
        <dbReference type="ChEBI" id="CHEBI:57692"/>
        <dbReference type="ChEBI" id="CHEBI:58307"/>
        <dbReference type="EC" id="2.5.1.17"/>
    </reaction>
</comment>
<comment type="similarity">
    <text evidence="2 8">Belongs to the Cob(I)alamin adenosyltransferase family.</text>
</comment>
<sequence>MSDNEQRHKQRQQKLKQKVDDKVAQAQKEQGVLLVITGNGKGKTTAGFGNVMRAVGHGQKAAVVQFIKGQWDCGERMVLQQQGVPFEVMATGFTWETQNKAADIAAAEKAWAQAKAWLQDDSIDMVLLDEMTYMLSYHYLDIDEVLNTLSSRPAQQHVIVTGRQAHRRLIELADTVSDVTPVKHAFEAGIKAQKGLDY</sequence>
<dbReference type="Pfam" id="PF02572">
    <property type="entry name" value="CobA_CobO_BtuR"/>
    <property type="match status" value="1"/>
</dbReference>
<dbReference type="GO" id="GO:0005737">
    <property type="term" value="C:cytoplasm"/>
    <property type="evidence" value="ECO:0007669"/>
    <property type="project" value="UniProtKB-SubCell"/>
</dbReference>
<dbReference type="NCBIfam" id="TIGR00708">
    <property type="entry name" value="cobA"/>
    <property type="match status" value="1"/>
</dbReference>
<evidence type="ECO:0000256" key="8">
    <source>
        <dbReference type="PIRNR" id="PIRNR015617"/>
    </source>
</evidence>
<evidence type="ECO:0000256" key="9">
    <source>
        <dbReference type="SAM" id="MobiDB-lite"/>
    </source>
</evidence>
<dbReference type="Gene3D" id="3.40.50.300">
    <property type="entry name" value="P-loop containing nucleotide triphosphate hydrolases"/>
    <property type="match status" value="1"/>
</dbReference>
<evidence type="ECO:0000256" key="3">
    <source>
        <dbReference type="ARBA" id="ARBA00012454"/>
    </source>
</evidence>
<evidence type="ECO:0000256" key="6">
    <source>
        <dbReference type="ARBA" id="ARBA00048555"/>
    </source>
</evidence>
<keyword evidence="11" id="KW-1185">Reference proteome</keyword>
<keyword evidence="8" id="KW-0963">Cytoplasm</keyword>
<dbReference type="NCBIfam" id="NF004637">
    <property type="entry name" value="PRK05986.1"/>
    <property type="match status" value="1"/>
</dbReference>
<evidence type="ECO:0000256" key="1">
    <source>
        <dbReference type="ARBA" id="ARBA00005121"/>
    </source>
</evidence>
<name>A0AA37TQM2_9GAMM</name>
<dbReference type="GO" id="GO:0009236">
    <property type="term" value="P:cobalamin biosynthetic process"/>
    <property type="evidence" value="ECO:0007669"/>
    <property type="project" value="UniProtKB-UniRule"/>
</dbReference>
<comment type="caution">
    <text evidence="10">The sequence shown here is derived from an EMBL/GenBank/DDBJ whole genome shotgun (WGS) entry which is preliminary data.</text>
</comment>
<dbReference type="InterPro" id="IPR027417">
    <property type="entry name" value="P-loop_NTPase"/>
</dbReference>
<dbReference type="EMBL" id="BSPO01000003">
    <property type="protein sequence ID" value="GLS83610.1"/>
    <property type="molecule type" value="Genomic_DNA"/>
</dbReference>
<dbReference type="Proteomes" id="UP001157439">
    <property type="component" value="Unassembled WGS sequence"/>
</dbReference>
<evidence type="ECO:0000256" key="7">
    <source>
        <dbReference type="ARBA" id="ARBA00048692"/>
    </source>
</evidence>
<dbReference type="GO" id="GO:0005524">
    <property type="term" value="F:ATP binding"/>
    <property type="evidence" value="ECO:0007669"/>
    <property type="project" value="UniProtKB-UniRule"/>
</dbReference>
<dbReference type="SUPFAM" id="SSF52540">
    <property type="entry name" value="P-loop containing nucleoside triphosphate hydrolases"/>
    <property type="match status" value="1"/>
</dbReference>
<keyword evidence="8" id="KW-0169">Cobalamin biosynthesis</keyword>
<organism evidence="10 11">
    <name type="scientific">Paraferrimonas haliotis</name>
    <dbReference type="NCBI Taxonomy" id="2013866"/>
    <lineage>
        <taxon>Bacteria</taxon>
        <taxon>Pseudomonadati</taxon>
        <taxon>Pseudomonadota</taxon>
        <taxon>Gammaproteobacteria</taxon>
        <taxon>Alteromonadales</taxon>
        <taxon>Ferrimonadaceae</taxon>
        <taxon>Paraferrimonas</taxon>
    </lineage>
</organism>
<protein>
    <recommendedName>
        <fullName evidence="3 8">Corrinoid adenosyltransferase</fullName>
        <ecNumber evidence="3 8">2.5.1.17</ecNumber>
    </recommendedName>
    <alternativeName>
        <fullName evidence="8">Cob(II)alamin adenosyltransferase</fullName>
    </alternativeName>
    <alternativeName>
        <fullName evidence="8">Cob(II)yrinic acid a,c-diamide adenosyltransferase</fullName>
    </alternativeName>
</protein>
<evidence type="ECO:0000313" key="11">
    <source>
        <dbReference type="Proteomes" id="UP001157439"/>
    </source>
</evidence>
<comment type="function">
    <text evidence="5 8">Required for both de novo synthesis of the corrin ring for the assimilation of exogenous corrinoids. Participates in the adenosylation of a variety of incomplete and complete corrinoids.</text>
</comment>
<keyword evidence="4 8" id="KW-0627">Porphyrin biosynthesis</keyword>
<dbReference type="PANTHER" id="PTHR46638">
    <property type="entry name" value="CORRINOID ADENOSYLTRANSFERASE"/>
    <property type="match status" value="1"/>
</dbReference>
<proteinExistence type="inferred from homology"/>
<comment type="subcellular location">
    <subcellularLocation>
        <location evidence="8">Cytoplasm</location>
    </subcellularLocation>
</comment>